<evidence type="ECO:0000313" key="2">
    <source>
        <dbReference type="EMBL" id="KAJ5233797.1"/>
    </source>
</evidence>
<name>A0A9W9TPF5_PENCI</name>
<dbReference type="RefSeq" id="XP_056501297.1">
    <property type="nucleotide sequence ID" value="XM_056644483.1"/>
</dbReference>
<gene>
    <name evidence="2" type="ORF">N7469_005563</name>
</gene>
<dbReference type="EMBL" id="JAPQKT010000004">
    <property type="protein sequence ID" value="KAJ5233797.1"/>
    <property type="molecule type" value="Genomic_DNA"/>
</dbReference>
<feature type="compositionally biased region" description="Basic and acidic residues" evidence="1">
    <location>
        <begin position="88"/>
        <end position="97"/>
    </location>
</feature>
<feature type="region of interest" description="Disordered" evidence="1">
    <location>
        <begin position="49"/>
        <end position="208"/>
    </location>
</feature>
<accession>A0A9W9TPF5</accession>
<evidence type="ECO:0000313" key="3">
    <source>
        <dbReference type="Proteomes" id="UP001147733"/>
    </source>
</evidence>
<dbReference type="AlphaFoldDB" id="A0A9W9TPF5"/>
<feature type="compositionally biased region" description="Acidic residues" evidence="1">
    <location>
        <begin position="116"/>
        <end position="132"/>
    </location>
</feature>
<protein>
    <submittedName>
        <fullName evidence="2">Uncharacterized protein</fullName>
    </submittedName>
</protein>
<dbReference type="OrthoDB" id="430051at2759"/>
<reference evidence="2" key="2">
    <citation type="journal article" date="2023" name="IMA Fungus">
        <title>Comparative genomic study of the Penicillium genus elucidates a diverse pangenome and 15 lateral gene transfer events.</title>
        <authorList>
            <person name="Petersen C."/>
            <person name="Sorensen T."/>
            <person name="Nielsen M.R."/>
            <person name="Sondergaard T.E."/>
            <person name="Sorensen J.L."/>
            <person name="Fitzpatrick D.A."/>
            <person name="Frisvad J.C."/>
            <person name="Nielsen K.L."/>
        </authorList>
    </citation>
    <scope>NUCLEOTIDE SEQUENCE</scope>
    <source>
        <strain evidence="2">IBT 23319</strain>
    </source>
</reference>
<proteinExistence type="predicted"/>
<comment type="caution">
    <text evidence="2">The sequence shown here is derived from an EMBL/GenBank/DDBJ whole genome shotgun (WGS) entry which is preliminary data.</text>
</comment>
<organism evidence="2 3">
    <name type="scientific">Penicillium citrinum</name>
    <dbReference type="NCBI Taxonomy" id="5077"/>
    <lineage>
        <taxon>Eukaryota</taxon>
        <taxon>Fungi</taxon>
        <taxon>Dikarya</taxon>
        <taxon>Ascomycota</taxon>
        <taxon>Pezizomycotina</taxon>
        <taxon>Eurotiomycetes</taxon>
        <taxon>Eurotiomycetidae</taxon>
        <taxon>Eurotiales</taxon>
        <taxon>Aspergillaceae</taxon>
        <taxon>Penicillium</taxon>
    </lineage>
</organism>
<feature type="compositionally biased region" description="Basic and acidic residues" evidence="1">
    <location>
        <begin position="172"/>
        <end position="183"/>
    </location>
</feature>
<reference evidence="2" key="1">
    <citation type="submission" date="2022-11" db="EMBL/GenBank/DDBJ databases">
        <authorList>
            <person name="Petersen C."/>
        </authorList>
    </citation>
    <scope>NUCLEOTIDE SEQUENCE</scope>
    <source>
        <strain evidence="2">IBT 23319</strain>
    </source>
</reference>
<feature type="compositionally biased region" description="Polar residues" evidence="1">
    <location>
        <begin position="184"/>
        <end position="206"/>
    </location>
</feature>
<keyword evidence="3" id="KW-1185">Reference proteome</keyword>
<sequence>MAAGVATAKNDRPPSSFRSRKKAGIMVDIKPRAQQCSFFLWKEEAEPREQAVVLSNSRSEDDLQYPTLPPPSTPTRAPPRGGLLTPQTERRFIDAPPRHAYVPPPPKSAKARMMAEDSDDFGWDDNSDENNELTELSNSQSIESILSQPNFHPDQPYKAARTPTKTSPGKRRLFESSFCEHDTTSNSSTIPTPASTRSTMPSQYPPSSAELCMTPTPSKYRDVFSSENMPGMSSLAIEANSIIEKHNVVLPNQARDELVELLNRHHLKLQGVNKGREITREALKKREQELLAKDAEIRRLQDSITSLRAQKEMDQSIIDSMSSGRFE</sequence>
<evidence type="ECO:0000256" key="1">
    <source>
        <dbReference type="SAM" id="MobiDB-lite"/>
    </source>
</evidence>
<feature type="compositionally biased region" description="Pro residues" evidence="1">
    <location>
        <begin position="67"/>
        <end position="77"/>
    </location>
</feature>
<dbReference type="Proteomes" id="UP001147733">
    <property type="component" value="Unassembled WGS sequence"/>
</dbReference>
<feature type="region of interest" description="Disordered" evidence="1">
    <location>
        <begin position="1"/>
        <end position="23"/>
    </location>
</feature>
<feature type="compositionally biased region" description="Polar residues" evidence="1">
    <location>
        <begin position="133"/>
        <end position="150"/>
    </location>
</feature>
<dbReference type="GeneID" id="81383650"/>